<protein>
    <recommendedName>
        <fullName evidence="7">N(4)-(beta-N-acetylglucosaminyl)-L-asparaginase</fullName>
        <ecNumber evidence="7">3.5.1.26</ecNumber>
    </recommendedName>
    <alternativeName>
        <fullName evidence="9">Aspartylglucosaminidase</fullName>
    </alternativeName>
    <alternativeName>
        <fullName evidence="8">Glycosylasparaginase</fullName>
    </alternativeName>
    <alternativeName>
        <fullName evidence="10">N4-(N-acetyl-beta-glucosaminyl)-L-asparagine amidase</fullName>
    </alternativeName>
</protein>
<feature type="site" description="Cleavage; by autolysis" evidence="13">
    <location>
        <begin position="202"/>
        <end position="203"/>
    </location>
</feature>
<evidence type="ECO:0000256" key="10">
    <source>
        <dbReference type="ARBA" id="ARBA00080645"/>
    </source>
</evidence>
<evidence type="ECO:0000256" key="6">
    <source>
        <dbReference type="ARBA" id="ARBA00053295"/>
    </source>
</evidence>
<gene>
    <name evidence="14" type="primary">AGA</name>
</gene>
<dbReference type="GO" id="GO:0008233">
    <property type="term" value="F:peptidase activity"/>
    <property type="evidence" value="ECO:0007669"/>
    <property type="project" value="UniProtKB-KW"/>
</dbReference>
<evidence type="ECO:0000313" key="14">
    <source>
        <dbReference type="EMBL" id="CDG71262.1"/>
    </source>
</evidence>
<dbReference type="FunFam" id="3.60.20.30:FF:000003">
    <property type="entry name" value="N(4)-(Beta-N-acetylglucosaminyl)-L-asparaginase isoform X1"/>
    <property type="match status" value="1"/>
</dbReference>
<evidence type="ECO:0000256" key="2">
    <source>
        <dbReference type="ARBA" id="ARBA00022670"/>
    </source>
</evidence>
<dbReference type="CDD" id="cd04513">
    <property type="entry name" value="Glycosylasparaginase"/>
    <property type="match status" value="1"/>
</dbReference>
<dbReference type="EC" id="3.5.1.26" evidence="7"/>
<feature type="binding site" evidence="12">
    <location>
        <begin position="254"/>
        <end position="257"/>
    </location>
    <ligand>
        <name>substrate</name>
    </ligand>
</feature>
<evidence type="ECO:0000256" key="1">
    <source>
        <dbReference type="ARBA" id="ARBA00010872"/>
    </source>
</evidence>
<dbReference type="GO" id="GO:0003948">
    <property type="term" value="F:N4-(beta-N-acetylglucosaminyl)-L-asparaginase activity"/>
    <property type="evidence" value="ECO:0007669"/>
    <property type="project" value="UniProtKB-EC"/>
</dbReference>
<dbReference type="Gene3D" id="3.60.20.30">
    <property type="entry name" value="(Glycosyl)asparaginase"/>
    <property type="match status" value="1"/>
</dbReference>
<evidence type="ECO:0000256" key="5">
    <source>
        <dbReference type="ARBA" id="ARBA00050421"/>
    </source>
</evidence>
<dbReference type="EMBL" id="HAAD01005030">
    <property type="protein sequence ID" value="CDG71262.1"/>
    <property type="molecule type" value="mRNA"/>
</dbReference>
<dbReference type="GO" id="GO:0005737">
    <property type="term" value="C:cytoplasm"/>
    <property type="evidence" value="ECO:0007669"/>
    <property type="project" value="TreeGrafter"/>
</dbReference>
<evidence type="ECO:0000256" key="3">
    <source>
        <dbReference type="ARBA" id="ARBA00022801"/>
    </source>
</evidence>
<evidence type="ECO:0000256" key="4">
    <source>
        <dbReference type="ARBA" id="ARBA00022813"/>
    </source>
</evidence>
<accession>T2MH59</accession>
<keyword evidence="3" id="KW-0378">Hydrolase</keyword>
<sequence length="344" mass="37892">MFKKELQLIILLYYFSMVSMSKPIVINTWPWKSPTLGAWEVLKSNGSLLDAVVKGCTIAEEDRSITTVGWGGSPAENGETALDALLMDGPTHNVGAVGSLKRVKNAIAVARHVLENTQHTFLVGEDATRFAIDMGFKEEDLRSEESILQWKEWKNNKCQPNFWKNVWPNSTESCGPYKPLINQLYSNHEINEAGKLDINNHDTIGMIAINKDGDIVAGTSSNGATFKITGRVGDSPITGSGAYVDNDIGAAVATGDGDIMMRFLPSYQAVENMRHGMSPTEAAVDALRRIVKYYKKFEGALVVVNKQGDYGASCYGWNFQYSVVNEKLMVPTIVDVFPLHNGFL</sequence>
<evidence type="ECO:0000256" key="11">
    <source>
        <dbReference type="PIRSR" id="PIRSR600246-1"/>
    </source>
</evidence>
<dbReference type="InterPro" id="IPR029055">
    <property type="entry name" value="Ntn_hydrolases_N"/>
</dbReference>
<feature type="binding site" evidence="12">
    <location>
        <begin position="231"/>
        <end position="234"/>
    </location>
    <ligand>
        <name>substrate</name>
    </ligand>
</feature>
<comment type="similarity">
    <text evidence="1">Belongs to the Ntn-hydrolase family.</text>
</comment>
<evidence type="ECO:0000256" key="13">
    <source>
        <dbReference type="PIRSR" id="PIRSR600246-3"/>
    </source>
</evidence>
<dbReference type="InterPro" id="IPR000246">
    <property type="entry name" value="Peptidase_T2"/>
</dbReference>
<evidence type="ECO:0000256" key="9">
    <source>
        <dbReference type="ARBA" id="ARBA00079301"/>
    </source>
</evidence>
<comment type="function">
    <text evidence="6">Cleaves the GlcNAc-Asn bond which joins oligosaccharides to the peptide of asparagine-linked glycoproteins.</text>
</comment>
<feature type="active site" description="Nucleophile" evidence="11">
    <location>
        <position position="203"/>
    </location>
</feature>
<dbReference type="GO" id="GO:0006508">
    <property type="term" value="P:proteolysis"/>
    <property type="evidence" value="ECO:0007669"/>
    <property type="project" value="UniProtKB-KW"/>
</dbReference>
<organism evidence="14">
    <name type="scientific">Hydra vulgaris</name>
    <name type="common">Hydra</name>
    <name type="synonym">Hydra attenuata</name>
    <dbReference type="NCBI Taxonomy" id="6087"/>
    <lineage>
        <taxon>Eukaryota</taxon>
        <taxon>Metazoa</taxon>
        <taxon>Cnidaria</taxon>
        <taxon>Hydrozoa</taxon>
        <taxon>Hydroidolina</taxon>
        <taxon>Anthoathecata</taxon>
        <taxon>Aplanulata</taxon>
        <taxon>Hydridae</taxon>
        <taxon>Hydra</taxon>
    </lineage>
</organism>
<dbReference type="Pfam" id="PF01112">
    <property type="entry name" value="Asparaginase_2"/>
    <property type="match status" value="1"/>
</dbReference>
<dbReference type="PANTHER" id="PTHR10188:SF6">
    <property type="entry name" value="N(4)-(BETA-N-ACETYLGLUCOSAMINYL)-L-ASPARAGINASE"/>
    <property type="match status" value="1"/>
</dbReference>
<keyword evidence="4" id="KW-0068">Autocatalytic cleavage</keyword>
<evidence type="ECO:0000256" key="12">
    <source>
        <dbReference type="PIRSR" id="PIRSR600246-2"/>
    </source>
</evidence>
<dbReference type="AlphaFoldDB" id="T2MH59"/>
<evidence type="ECO:0000256" key="8">
    <source>
        <dbReference type="ARBA" id="ARBA00078726"/>
    </source>
</evidence>
<dbReference type="SUPFAM" id="SSF56235">
    <property type="entry name" value="N-terminal nucleophile aminohydrolases (Ntn hydrolases)"/>
    <property type="match status" value="1"/>
</dbReference>
<proteinExistence type="evidence at transcript level"/>
<dbReference type="OrthoDB" id="188713at2759"/>
<name>T2MH59_HYDVU</name>
<comment type="catalytic activity">
    <reaction evidence="5">
        <text>N(4)-(beta-N-acetyl-D-glucosaminyl)-L-asparagine + H2O = N-acetyl-beta-D-glucosaminylamine + L-aspartate + H(+)</text>
        <dbReference type="Rhea" id="RHEA:11544"/>
        <dbReference type="ChEBI" id="CHEBI:15377"/>
        <dbReference type="ChEBI" id="CHEBI:15378"/>
        <dbReference type="ChEBI" id="CHEBI:15947"/>
        <dbReference type="ChEBI" id="CHEBI:29991"/>
        <dbReference type="ChEBI" id="CHEBI:58080"/>
        <dbReference type="EC" id="3.5.1.26"/>
    </reaction>
</comment>
<dbReference type="PANTHER" id="PTHR10188">
    <property type="entry name" value="L-ASPARAGINASE"/>
    <property type="match status" value="1"/>
</dbReference>
<evidence type="ECO:0000256" key="7">
    <source>
        <dbReference type="ARBA" id="ARBA00066729"/>
    </source>
</evidence>
<keyword evidence="2" id="KW-0645">Protease</keyword>
<reference evidence="14" key="1">
    <citation type="journal article" date="2013" name="Genome Biol. Evol.">
        <title>Punctuated emergences of genetic and phenotypic innovations in eumetazoan, bilaterian, euteleostome, and hominidae ancestors.</title>
        <authorList>
            <person name="Wenger Y."/>
            <person name="Galliot B."/>
        </authorList>
    </citation>
    <scope>NUCLEOTIDE SEQUENCE</scope>
    <source>
        <tissue evidence="14">Whole animals</tissue>
    </source>
</reference>